<evidence type="ECO:0000313" key="3">
    <source>
        <dbReference type="Proteomes" id="UP000594435"/>
    </source>
</evidence>
<reference evidence="2 3" key="1">
    <citation type="submission" date="2020-11" db="EMBL/GenBank/DDBJ databases">
        <title>Complete and Circularized Genome Assembly of a human isolate of Vibrio navarrensis biotype pommerensis with MiSeq and MinION Sequence Data.</title>
        <authorList>
            <person name="Schwartz K."/>
            <person name="Borowiak M."/>
            <person name="Deneke C."/>
            <person name="Balau V."/>
            <person name="Metelmann C."/>
            <person name="Strauch E."/>
        </authorList>
    </citation>
    <scope>NUCLEOTIDE SEQUENCE [LARGE SCALE GENOMIC DNA]</scope>
    <source>
        <strain evidence="2 3">20-VB00237</strain>
    </source>
</reference>
<dbReference type="RefSeq" id="WP_337970670.1">
    <property type="nucleotide sequence ID" value="NZ_CP065217.1"/>
</dbReference>
<accession>A0AAJ4I8P1</accession>
<feature type="compositionally biased region" description="Basic and acidic residues" evidence="1">
    <location>
        <begin position="22"/>
        <end position="47"/>
    </location>
</feature>
<dbReference type="Proteomes" id="UP000594435">
    <property type="component" value="Chromosome 1"/>
</dbReference>
<sequence>MALDTRGFVDGALQGFQVAEGHYQRKKDNERQDRLDERDEQRYQYEKTRLSQLDEQDRKRYESEAKRADADLTLRQIEAKQRGTLLDAQISTQKSNKELHDFELGQKKKLAFMQENMPVIQSNLKGFMETGQLDPIFDHEYLKDSAYDPRRYTPRVMQAAFDIEATMPKVLDGTISYRDPAFTKSLGVLLERNVKQGIGDVDPESGKKIANKEYLRHDFIADIDPNREGDQPGVVIGLKVTYEDGTSQVAPVTEGRKPGASEAAKVIPLDALMKDVTGQLSMAKQFFTSEHYANLFADKGGKNGDEVGKQWREAVTDLEKDRTKAINELMDPTPEQIEALNVRFNERRTVIDQIYGKLGVESGGANNQAMNAASQWAGNDPQKQQFINELNPKDIANVPPEQLESEFQRAVKMREVAVRERTYQTLLAKLKDETNYAKAKQEVEQAGLTPDQQRSILGQISQNQYDAATPDFIKEIPEKVSQGLSDLADGLKPIQPQTLRNIPRPF</sequence>
<gene>
    <name evidence="2" type="ORF">I3X05_10230</name>
</gene>
<feature type="region of interest" description="Disordered" evidence="1">
    <location>
        <begin position="20"/>
        <end position="47"/>
    </location>
</feature>
<evidence type="ECO:0000256" key="1">
    <source>
        <dbReference type="SAM" id="MobiDB-lite"/>
    </source>
</evidence>
<dbReference type="AlphaFoldDB" id="A0AAJ4I8P1"/>
<protein>
    <submittedName>
        <fullName evidence="2">ATPase</fullName>
    </submittedName>
</protein>
<evidence type="ECO:0000313" key="2">
    <source>
        <dbReference type="EMBL" id="QPL52398.1"/>
    </source>
</evidence>
<proteinExistence type="predicted"/>
<dbReference type="EMBL" id="CP065217">
    <property type="protein sequence ID" value="QPL52398.1"/>
    <property type="molecule type" value="Genomic_DNA"/>
</dbReference>
<organism evidence="2 3">
    <name type="scientific">Vibrio navarrensis</name>
    <dbReference type="NCBI Taxonomy" id="29495"/>
    <lineage>
        <taxon>Bacteria</taxon>
        <taxon>Pseudomonadati</taxon>
        <taxon>Pseudomonadota</taxon>
        <taxon>Gammaproteobacteria</taxon>
        <taxon>Vibrionales</taxon>
        <taxon>Vibrionaceae</taxon>
        <taxon>Vibrio</taxon>
    </lineage>
</organism>
<name>A0AAJ4I8P1_9VIBR</name>